<feature type="domain" description="Integrase catalytic" evidence="1">
    <location>
        <begin position="1"/>
        <end position="133"/>
    </location>
</feature>
<dbReference type="Proteomes" id="UP001152467">
    <property type="component" value="Unassembled WGS sequence"/>
</dbReference>
<keyword evidence="3" id="KW-1185">Reference proteome</keyword>
<comment type="caution">
    <text evidence="2">The sequence shown here is derived from an EMBL/GenBank/DDBJ whole genome shotgun (WGS) entry which is preliminary data.</text>
</comment>
<dbReference type="InterPro" id="IPR036397">
    <property type="entry name" value="RNaseH_sf"/>
</dbReference>
<name>A0A9W4W3I6_9GAMM</name>
<dbReference type="GO" id="GO:0003676">
    <property type="term" value="F:nucleic acid binding"/>
    <property type="evidence" value="ECO:0007669"/>
    <property type="project" value="InterPro"/>
</dbReference>
<reference evidence="2" key="1">
    <citation type="submission" date="2022-07" db="EMBL/GenBank/DDBJ databases">
        <authorList>
            <person name="Criscuolo A."/>
        </authorList>
    </citation>
    <scope>NUCLEOTIDE SEQUENCE</scope>
    <source>
        <strain evidence="2">CIP111854</strain>
    </source>
</reference>
<dbReference type="InterPro" id="IPR001584">
    <property type="entry name" value="Integrase_cat-core"/>
</dbReference>
<dbReference type="PROSITE" id="PS50994">
    <property type="entry name" value="INTEGRASE"/>
    <property type="match status" value="1"/>
</dbReference>
<dbReference type="PANTHER" id="PTHR46889:SF4">
    <property type="entry name" value="TRANSPOSASE INSO FOR INSERTION SEQUENCE ELEMENT IS911B-RELATED"/>
    <property type="match status" value="1"/>
</dbReference>
<gene>
    <name evidence="2" type="ORF">PSECIP111854_03989</name>
</gene>
<evidence type="ECO:0000313" key="2">
    <source>
        <dbReference type="EMBL" id="CAH9066931.1"/>
    </source>
</evidence>
<dbReference type="Gene3D" id="3.30.420.10">
    <property type="entry name" value="Ribonuclease H-like superfamily/Ribonuclease H"/>
    <property type="match status" value="1"/>
</dbReference>
<organism evidence="2 3">
    <name type="scientific">Pseudoalteromonas holothuriae</name>
    <dbReference type="NCBI Taxonomy" id="2963714"/>
    <lineage>
        <taxon>Bacteria</taxon>
        <taxon>Pseudomonadati</taxon>
        <taxon>Pseudomonadota</taxon>
        <taxon>Gammaproteobacteria</taxon>
        <taxon>Alteromonadales</taxon>
        <taxon>Pseudoalteromonadaceae</taxon>
        <taxon>Pseudoalteromonas</taxon>
    </lineage>
</organism>
<dbReference type="GO" id="GO:0015074">
    <property type="term" value="P:DNA integration"/>
    <property type="evidence" value="ECO:0007669"/>
    <property type="project" value="InterPro"/>
</dbReference>
<dbReference type="SUPFAM" id="SSF53098">
    <property type="entry name" value="Ribonuclease H-like"/>
    <property type="match status" value="1"/>
</dbReference>
<proteinExistence type="predicted"/>
<protein>
    <submittedName>
        <fullName evidence="2">IS3 family transposase ISSba15</fullName>
    </submittedName>
</protein>
<evidence type="ECO:0000313" key="3">
    <source>
        <dbReference type="Proteomes" id="UP001152467"/>
    </source>
</evidence>
<dbReference type="EMBL" id="CAMAPC010000027">
    <property type="protein sequence ID" value="CAH9066931.1"/>
    <property type="molecule type" value="Genomic_DNA"/>
</dbReference>
<dbReference type="InterPro" id="IPR050900">
    <property type="entry name" value="Transposase_IS3/IS150/IS904"/>
</dbReference>
<sequence>MIIDIFSQKIVGWEVYESESGEYAVELLERSLWAEKCIKKDVVLHSNNGSPMKCLLMQTKMIDMGVIGSRRRPGVSNDNPYSQSLFRTVKYCHRRPIEGFKSLEDVRSWVKDFSKWYNNEHRHNGIKFVTPQW</sequence>
<dbReference type="PANTHER" id="PTHR46889">
    <property type="entry name" value="TRANSPOSASE INSF FOR INSERTION SEQUENCE IS3B-RELATED"/>
    <property type="match status" value="1"/>
</dbReference>
<evidence type="ECO:0000259" key="1">
    <source>
        <dbReference type="PROSITE" id="PS50994"/>
    </source>
</evidence>
<dbReference type="InterPro" id="IPR012337">
    <property type="entry name" value="RNaseH-like_sf"/>
</dbReference>
<dbReference type="Pfam" id="PF13683">
    <property type="entry name" value="rve_3"/>
    <property type="match status" value="1"/>
</dbReference>
<accession>A0A9W4W3I6</accession>
<dbReference type="AlphaFoldDB" id="A0A9W4W3I6"/>